<evidence type="ECO:0000313" key="1">
    <source>
        <dbReference type="EMBL" id="CAB4805873.1"/>
    </source>
</evidence>
<dbReference type="AlphaFoldDB" id="A0A6J6YCG3"/>
<organism evidence="1">
    <name type="scientific">freshwater metagenome</name>
    <dbReference type="NCBI Taxonomy" id="449393"/>
    <lineage>
        <taxon>unclassified sequences</taxon>
        <taxon>metagenomes</taxon>
        <taxon>ecological metagenomes</taxon>
    </lineage>
</organism>
<reference evidence="1" key="1">
    <citation type="submission" date="2020-05" db="EMBL/GenBank/DDBJ databases">
        <authorList>
            <person name="Chiriac C."/>
            <person name="Salcher M."/>
            <person name="Ghai R."/>
            <person name="Kavagutti S V."/>
        </authorList>
    </citation>
    <scope>NUCLEOTIDE SEQUENCE</scope>
</reference>
<sequence>MLIDERLMSNGLPSAPSANPLFMLGTASAMARTMANAMTWVKLTLPRPTRERYELMP</sequence>
<accession>A0A6J6YCG3</accession>
<name>A0A6J6YCG3_9ZZZZ</name>
<protein>
    <submittedName>
        <fullName evidence="1">Unannotated protein</fullName>
    </submittedName>
</protein>
<dbReference type="EMBL" id="CAFAAJ010000071">
    <property type="protein sequence ID" value="CAB4805873.1"/>
    <property type="molecule type" value="Genomic_DNA"/>
</dbReference>
<proteinExistence type="predicted"/>
<gene>
    <name evidence="1" type="ORF">UFOPK3001_01247</name>
</gene>